<organism evidence="2 3">
    <name type="scientific">Euplotes crassus</name>
    <dbReference type="NCBI Taxonomy" id="5936"/>
    <lineage>
        <taxon>Eukaryota</taxon>
        <taxon>Sar</taxon>
        <taxon>Alveolata</taxon>
        <taxon>Ciliophora</taxon>
        <taxon>Intramacronucleata</taxon>
        <taxon>Spirotrichea</taxon>
        <taxon>Hypotrichia</taxon>
        <taxon>Euplotida</taxon>
        <taxon>Euplotidae</taxon>
        <taxon>Moneuplotes</taxon>
    </lineage>
</organism>
<sequence>MLILFMVMNATIAAVIQREPEHQNEGVLASFQSFVYKAFYLDKIGNFELDPEEFTKLFALMLVIPLLVFAYVAMVLGLDAAWHLFFDNFMRDDASNSVLEHILKTAENYAW</sequence>
<keyword evidence="3" id="KW-1185">Reference proteome</keyword>
<reference evidence="2" key="1">
    <citation type="submission" date="2023-07" db="EMBL/GenBank/DDBJ databases">
        <authorList>
            <consortium name="AG Swart"/>
            <person name="Singh M."/>
            <person name="Singh A."/>
            <person name="Seah K."/>
            <person name="Emmerich C."/>
        </authorList>
    </citation>
    <scope>NUCLEOTIDE SEQUENCE</scope>
    <source>
        <strain evidence="2">DP1</strain>
    </source>
</reference>
<proteinExistence type="predicted"/>
<name>A0AAD1Y1Y0_EUPCR</name>
<dbReference type="Proteomes" id="UP001295684">
    <property type="component" value="Unassembled WGS sequence"/>
</dbReference>
<comment type="caution">
    <text evidence="2">The sequence shown here is derived from an EMBL/GenBank/DDBJ whole genome shotgun (WGS) entry which is preliminary data.</text>
</comment>
<feature type="transmembrane region" description="Helical" evidence="1">
    <location>
        <begin position="57"/>
        <end position="82"/>
    </location>
</feature>
<gene>
    <name evidence="2" type="ORF">ECRASSUSDP1_LOCUS25283</name>
</gene>
<accession>A0AAD1Y1Y0</accession>
<dbReference type="EMBL" id="CAMPGE010026073">
    <property type="protein sequence ID" value="CAI2383771.1"/>
    <property type="molecule type" value="Genomic_DNA"/>
</dbReference>
<evidence type="ECO:0000256" key="1">
    <source>
        <dbReference type="SAM" id="Phobius"/>
    </source>
</evidence>
<protein>
    <submittedName>
        <fullName evidence="2">Uncharacterized protein</fullName>
    </submittedName>
</protein>
<keyword evidence="1" id="KW-0472">Membrane</keyword>
<keyword evidence="1" id="KW-0812">Transmembrane</keyword>
<evidence type="ECO:0000313" key="3">
    <source>
        <dbReference type="Proteomes" id="UP001295684"/>
    </source>
</evidence>
<keyword evidence="1" id="KW-1133">Transmembrane helix</keyword>
<evidence type="ECO:0000313" key="2">
    <source>
        <dbReference type="EMBL" id="CAI2383771.1"/>
    </source>
</evidence>
<dbReference type="AlphaFoldDB" id="A0AAD1Y1Y0"/>